<evidence type="ECO:0000313" key="2">
    <source>
        <dbReference type="EMBL" id="CUH85154.1"/>
    </source>
</evidence>
<evidence type="ECO:0000259" key="1">
    <source>
        <dbReference type="Pfam" id="PF13274"/>
    </source>
</evidence>
<dbReference type="Proteomes" id="UP000051681">
    <property type="component" value="Unassembled WGS sequence"/>
</dbReference>
<dbReference type="Pfam" id="PF13274">
    <property type="entry name" value="SocA_Panacea"/>
    <property type="match status" value="1"/>
</dbReference>
<dbReference type="OrthoDB" id="9799173at2"/>
<gene>
    <name evidence="2" type="ORF">TM5383_02382</name>
</gene>
<dbReference type="InterPro" id="IPR025272">
    <property type="entry name" value="SocA_Panacea"/>
</dbReference>
<sequence>MYDARQIANWFVGRFAQEGKKASIMTLLKLVYIAHGWFLETRLRPMFPNQIQAWKHGPVIPDIYREFRSQGIDIKSKIPNFDDCSIADEDVCLLEDIFRIYGSMSPFVLSDLTHIPGGPWDIATKRGGNYAEITNDLILAHYQAKRSAAQKASA</sequence>
<proteinExistence type="predicted"/>
<dbReference type="EMBL" id="CYSF01000012">
    <property type="protein sequence ID" value="CUH85154.1"/>
    <property type="molecule type" value="Genomic_DNA"/>
</dbReference>
<dbReference type="RefSeq" id="WP_058319231.1">
    <property type="nucleotide sequence ID" value="NZ_JBMYKQ010000009.1"/>
</dbReference>
<organism evidence="2 3">
    <name type="scientific">Thalassovita mediterranea</name>
    <dbReference type="NCBI Taxonomy" id="340021"/>
    <lineage>
        <taxon>Bacteria</taxon>
        <taxon>Pseudomonadati</taxon>
        <taxon>Pseudomonadota</taxon>
        <taxon>Alphaproteobacteria</taxon>
        <taxon>Rhodobacterales</taxon>
        <taxon>Roseobacteraceae</taxon>
        <taxon>Thalassovita</taxon>
    </lineage>
</organism>
<dbReference type="STRING" id="340021.TM5383_02382"/>
<accession>A0A0P1GRQ0</accession>
<evidence type="ECO:0000313" key="3">
    <source>
        <dbReference type="Proteomes" id="UP000051681"/>
    </source>
</evidence>
<keyword evidence="3" id="KW-1185">Reference proteome</keyword>
<feature type="domain" description="Antitoxin SocA-like Panacea" evidence="1">
    <location>
        <begin position="27"/>
        <end position="120"/>
    </location>
</feature>
<reference evidence="2 3" key="1">
    <citation type="submission" date="2015-09" db="EMBL/GenBank/DDBJ databases">
        <authorList>
            <consortium name="Swine Surveillance"/>
        </authorList>
    </citation>
    <scope>NUCLEOTIDE SEQUENCE [LARGE SCALE GENOMIC DNA]</scope>
    <source>
        <strain evidence="2 3">CECT 8383</strain>
    </source>
</reference>
<dbReference type="AlphaFoldDB" id="A0A0P1GRQ0"/>
<protein>
    <submittedName>
        <fullName evidence="2">Putative phage-associated protein</fullName>
    </submittedName>
</protein>
<name>A0A0P1GRQ0_9RHOB</name>